<dbReference type="GO" id="GO:0005886">
    <property type="term" value="C:plasma membrane"/>
    <property type="evidence" value="ECO:0007669"/>
    <property type="project" value="InterPro"/>
</dbReference>
<evidence type="ECO:0000313" key="1">
    <source>
        <dbReference type="EMBL" id="EPQ18936.1"/>
    </source>
</evidence>
<keyword evidence="1" id="KW-0812">Transmembrane</keyword>
<reference evidence="1 2" key="1">
    <citation type="journal article" date="2013" name="Nat. Commun.">
        <title>Genome analysis reveals insights into physiology and longevity of the Brandt's bat Myotis brandtii.</title>
        <authorList>
            <person name="Seim I."/>
            <person name="Fang X."/>
            <person name="Xiong Z."/>
            <person name="Lobanov A.V."/>
            <person name="Huang Z."/>
            <person name="Ma S."/>
            <person name="Feng Y."/>
            <person name="Turanov A.A."/>
            <person name="Zhu Y."/>
            <person name="Lenz T.L."/>
            <person name="Gerashchenko M.V."/>
            <person name="Fan D."/>
            <person name="Hee Yim S."/>
            <person name="Yao X."/>
            <person name="Jordan D."/>
            <person name="Xiong Y."/>
            <person name="Ma Y."/>
            <person name="Lyapunov A.N."/>
            <person name="Chen G."/>
            <person name="Kulakova O.I."/>
            <person name="Sun Y."/>
            <person name="Lee S.G."/>
            <person name="Bronson R.T."/>
            <person name="Moskalev A.A."/>
            <person name="Sunyaev S.R."/>
            <person name="Zhang G."/>
            <person name="Krogh A."/>
            <person name="Wang J."/>
            <person name="Gladyshev V.N."/>
        </authorList>
    </citation>
    <scope>NUCLEOTIDE SEQUENCE [LARGE SCALE GENOMIC DNA]</scope>
</reference>
<dbReference type="PANTHER" id="PTHR23302">
    <property type="entry name" value="TRANSMEMBRANE CHANNEL-RELATED"/>
    <property type="match status" value="1"/>
</dbReference>
<dbReference type="Proteomes" id="UP000052978">
    <property type="component" value="Unassembled WGS sequence"/>
</dbReference>
<proteinExistence type="predicted"/>
<keyword evidence="1" id="KW-0472">Membrane</keyword>
<dbReference type="InterPro" id="IPR038900">
    <property type="entry name" value="TMC"/>
</dbReference>
<dbReference type="PANTHER" id="PTHR23302:SF4">
    <property type="entry name" value="TRANSMEMBRANE CHANNEL-LIKE PROTEIN 6"/>
    <property type="match status" value="1"/>
</dbReference>
<dbReference type="eggNOG" id="ENOG502QQB2">
    <property type="taxonomic scope" value="Eukaryota"/>
</dbReference>
<name>S7NP00_MYOBR</name>
<dbReference type="AlphaFoldDB" id="S7NP00"/>
<dbReference type="EMBL" id="KE164590">
    <property type="protein sequence ID" value="EPQ18936.1"/>
    <property type="molecule type" value="Genomic_DNA"/>
</dbReference>
<evidence type="ECO:0000313" key="2">
    <source>
        <dbReference type="Proteomes" id="UP000052978"/>
    </source>
</evidence>
<organism evidence="1 2">
    <name type="scientific">Myotis brandtii</name>
    <name type="common">Brandt's bat</name>
    <dbReference type="NCBI Taxonomy" id="109478"/>
    <lineage>
        <taxon>Eukaryota</taxon>
        <taxon>Metazoa</taxon>
        <taxon>Chordata</taxon>
        <taxon>Craniata</taxon>
        <taxon>Vertebrata</taxon>
        <taxon>Euteleostomi</taxon>
        <taxon>Mammalia</taxon>
        <taxon>Eutheria</taxon>
        <taxon>Laurasiatheria</taxon>
        <taxon>Chiroptera</taxon>
        <taxon>Yangochiroptera</taxon>
        <taxon>Vespertilionidae</taxon>
        <taxon>Myotis</taxon>
    </lineage>
</organism>
<accession>S7NP00</accession>
<dbReference type="GO" id="GO:0008381">
    <property type="term" value="F:mechanosensitive monoatomic ion channel activity"/>
    <property type="evidence" value="ECO:0007669"/>
    <property type="project" value="TreeGrafter"/>
</dbReference>
<sequence>MRTVFISLLCFPCFLGAAIFLCYAIWQVKPSSLCGPFRGLDSMYEAGKVWVRRLERAGPQVSWLPWVHRYLVENTFPVYLLSALLL</sequence>
<protein>
    <submittedName>
        <fullName evidence="1">Transmembrane channel-like protein 6</fullName>
    </submittedName>
</protein>
<gene>
    <name evidence="1" type="ORF">D623_10019763</name>
</gene>
<keyword evidence="2" id="KW-1185">Reference proteome</keyword>